<dbReference type="VEuPathDB" id="FungiDB:CAGL0E03454g"/>
<dbReference type="VEuPathDB" id="FungiDB:GWK60_E03179"/>
<feature type="region of interest" description="Disordered" evidence="7">
    <location>
        <begin position="261"/>
        <end position="288"/>
    </location>
</feature>
<accession>A0A0W0C5T5</accession>
<dbReference type="Proteomes" id="UP000054886">
    <property type="component" value="Unassembled WGS sequence"/>
</dbReference>
<evidence type="ECO:0000256" key="3">
    <source>
        <dbReference type="ARBA" id="ARBA00022490"/>
    </source>
</evidence>
<dbReference type="InterPro" id="IPR051952">
    <property type="entry name" value="Golgi-autophagy_related"/>
</dbReference>
<dbReference type="VEuPathDB" id="FungiDB:B1J91_E03454g"/>
<dbReference type="PANTHER" id="PTHR23157">
    <property type="entry name" value="GRIP AND COILED-COIL DOMAIN-CONTAINING PROTEIN 1"/>
    <property type="match status" value="1"/>
</dbReference>
<feature type="compositionally biased region" description="Basic and acidic residues" evidence="7">
    <location>
        <begin position="775"/>
        <end position="784"/>
    </location>
</feature>
<keyword evidence="3" id="KW-0963">Cytoplasm</keyword>
<evidence type="ECO:0000256" key="2">
    <source>
        <dbReference type="ARBA" id="ARBA00004496"/>
    </source>
</evidence>
<sequence>MFKQLSQLGKNLTDELAKGLTDDLGNGSQTDLTAVPDDNSGLPREVQLKLRKFEKYEQKYPLLLQAYKTEKSKSEKIEALEKILAENTPVGNLDDAVESLPTFFKNLNDKNSMLNEEIKRLTMEQKKTDNDEQNDANEAKIRELEEQLETQNRNSKENSNKLVEKVKLLEEEAQAMKLENDKLTKSTETQLADKQKLIDQLKGQIQELEDKSREAFENSNDVTGETESLKSTIDEKQKEIDSLKAQILEISTKSQNTSLISTTTASTGKGKKKKNKKSKGGVNNASLPAPIETANLSVDMDGLQNELKDIKMKCEEWKARYEELQSSSKSTVEIETKNSALEEELVKVRDSLKQKNIEIEEVRDMLREVGNDLVDARDQIKNANSNAGKEVEEVKKELDNLRSKNATMIETYEKTQLELKAKIASLNGEISEMKLNQTTILKEKEIASKDAIEKLSVENKTLKAQLKDINAIKLTLTQREKTIGYLEEQVKQYNEKNAVVQATIEKLEKELKSKESQLTTIQNENESLKKEAKTNVVSLENYLKENGKLSERLSILQEKYDTAQNLKSNSNEQVDSIKRQCNELNVKLKESNKRIMSLEDELNEYMNTLQEKSRECDTMRRLISDQQNEESSGRQEIENKLALLTDERNKMESELALQTSRKNREIQNWKNMNDDLKSQLNQLQFREKQLLSQIEDLNNISQTLKRSTNNDEDESGELKKVAGNLKEALQKADKRISELQESNEQLMKLNSDANKKYERLSNNYRTLSSQLSTLREKSSIDRLSRPSNESIRSRSNSEVSVTSNSSAKISPRASEAQPDVNEKIAYIKNVLLGFLEHKDQRAQLLPVIAMLLQLDNNDEKRLLMNIK</sequence>
<feature type="region of interest" description="Disordered" evidence="7">
    <location>
        <begin position="21"/>
        <end position="41"/>
    </location>
</feature>
<dbReference type="SUPFAM" id="SSF57997">
    <property type="entry name" value="Tropomyosin"/>
    <property type="match status" value="1"/>
</dbReference>
<dbReference type="AlphaFoldDB" id="A0A0W0C5T5"/>
<evidence type="ECO:0000256" key="4">
    <source>
        <dbReference type="ARBA" id="ARBA00023054"/>
    </source>
</evidence>
<dbReference type="VEuPathDB" id="FungiDB:GVI51_E03201"/>
<evidence type="ECO:0000256" key="7">
    <source>
        <dbReference type="SAM" id="MobiDB-lite"/>
    </source>
</evidence>
<evidence type="ECO:0000256" key="5">
    <source>
        <dbReference type="ARBA" id="ARBA00023136"/>
    </source>
</evidence>
<dbReference type="PANTHER" id="PTHR23157:SF25">
    <property type="entry name" value="GRIP AND COILED-COIL DOMAIN-CONTAINING PROTEIN 1"/>
    <property type="match status" value="1"/>
</dbReference>
<organism evidence="10 11">
    <name type="scientific">Candida glabrata</name>
    <name type="common">Yeast</name>
    <name type="synonym">Torulopsis glabrata</name>
    <dbReference type="NCBI Taxonomy" id="5478"/>
    <lineage>
        <taxon>Eukaryota</taxon>
        <taxon>Fungi</taxon>
        <taxon>Dikarya</taxon>
        <taxon>Ascomycota</taxon>
        <taxon>Saccharomycotina</taxon>
        <taxon>Saccharomycetes</taxon>
        <taxon>Saccharomycetales</taxon>
        <taxon>Saccharomycetaceae</taxon>
        <taxon>Nakaseomyces</taxon>
    </lineage>
</organism>
<feature type="compositionally biased region" description="Low complexity" evidence="7">
    <location>
        <begin position="785"/>
        <end position="806"/>
    </location>
</feature>
<dbReference type="SMART" id="SM00755">
    <property type="entry name" value="Grip"/>
    <property type="match status" value="1"/>
</dbReference>
<dbReference type="PROSITE" id="PS50913">
    <property type="entry name" value="GRIP"/>
    <property type="match status" value="1"/>
</dbReference>
<dbReference type="EMBL" id="LLZZ01000193">
    <property type="protein sequence ID" value="KTA95058.1"/>
    <property type="molecule type" value="Genomic_DNA"/>
</dbReference>
<dbReference type="Pfam" id="PF01465">
    <property type="entry name" value="GRIP"/>
    <property type="match status" value="1"/>
</dbReference>
<feature type="coiled-coil region" evidence="6">
    <location>
        <begin position="104"/>
        <end position="253"/>
    </location>
</feature>
<dbReference type="EMBL" id="LLZZ01000190">
    <property type="protein sequence ID" value="KTA95126.1"/>
    <property type="molecule type" value="Genomic_DNA"/>
</dbReference>
<evidence type="ECO:0000313" key="10">
    <source>
        <dbReference type="EMBL" id="KTA95126.1"/>
    </source>
</evidence>
<keyword evidence="4 6" id="KW-0175">Coiled coil</keyword>
<feature type="region of interest" description="Disordered" evidence="7">
    <location>
        <begin position="775"/>
        <end position="815"/>
    </location>
</feature>
<proteinExistence type="predicted"/>
<comment type="caution">
    <text evidence="10">The sequence shown here is derived from an EMBL/GenBank/DDBJ whole genome shotgun (WGS) entry which is preliminary data.</text>
</comment>
<evidence type="ECO:0000313" key="11">
    <source>
        <dbReference type="Proteomes" id="UP000054886"/>
    </source>
</evidence>
<gene>
    <name evidence="10" type="ORF">AO440_005604</name>
    <name evidence="9" type="ORF">AO440_005643</name>
</gene>
<keyword evidence="5" id="KW-0472">Membrane</keyword>
<protein>
    <submittedName>
        <fullName evidence="10">Golgin IMH1</fullName>
    </submittedName>
</protein>
<comment type="subcellular location">
    <subcellularLocation>
        <location evidence="2">Cytoplasm</location>
    </subcellularLocation>
    <subcellularLocation>
        <location evidence="1">Endomembrane system</location>
        <topology evidence="1">Peripheral membrane protein</topology>
    </subcellularLocation>
</comment>
<reference evidence="10 11" key="1">
    <citation type="submission" date="2015-10" db="EMBL/GenBank/DDBJ databases">
        <title>Draft genomes sequences of Candida glabrata isolates 1A, 1B, 2A, 2B, 3A and 3B.</title>
        <authorList>
            <person name="Haavelsrud O.E."/>
            <person name="Gaustad P."/>
        </authorList>
    </citation>
    <scope>NUCLEOTIDE SEQUENCE [LARGE SCALE GENOMIC DNA]</scope>
    <source>
        <strain evidence="10">910700640</strain>
    </source>
</reference>
<dbReference type="InterPro" id="IPR000237">
    <property type="entry name" value="GRIP_dom"/>
</dbReference>
<feature type="domain" description="GRIP" evidence="8">
    <location>
        <begin position="817"/>
        <end position="865"/>
    </location>
</feature>
<evidence type="ECO:0000256" key="1">
    <source>
        <dbReference type="ARBA" id="ARBA00004184"/>
    </source>
</evidence>
<evidence type="ECO:0000313" key="9">
    <source>
        <dbReference type="EMBL" id="KTA95058.1"/>
    </source>
</evidence>
<name>A0A0W0C5T5_CANGB</name>
<evidence type="ECO:0000256" key="6">
    <source>
        <dbReference type="SAM" id="Coils"/>
    </source>
</evidence>
<dbReference type="Gene3D" id="1.10.287.1490">
    <property type="match status" value="1"/>
</dbReference>
<dbReference type="GO" id="GO:0005794">
    <property type="term" value="C:Golgi apparatus"/>
    <property type="evidence" value="ECO:0007669"/>
    <property type="project" value="TreeGrafter"/>
</dbReference>
<feature type="compositionally biased region" description="Basic residues" evidence="7">
    <location>
        <begin position="269"/>
        <end position="279"/>
    </location>
</feature>
<evidence type="ECO:0000259" key="8">
    <source>
        <dbReference type="PROSITE" id="PS50913"/>
    </source>
</evidence>